<evidence type="ECO:0000313" key="3">
    <source>
        <dbReference type="EMBL" id="GIX93426.1"/>
    </source>
</evidence>
<feature type="transmembrane region" description="Helical" evidence="2">
    <location>
        <begin position="51"/>
        <end position="68"/>
    </location>
</feature>
<keyword evidence="2" id="KW-0812">Transmembrane</keyword>
<feature type="region of interest" description="Disordered" evidence="1">
    <location>
        <begin position="1"/>
        <end position="39"/>
    </location>
</feature>
<dbReference type="EMBL" id="BPLQ01002493">
    <property type="protein sequence ID" value="GIX93426.1"/>
    <property type="molecule type" value="Genomic_DNA"/>
</dbReference>
<proteinExistence type="predicted"/>
<dbReference type="Proteomes" id="UP001054837">
    <property type="component" value="Unassembled WGS sequence"/>
</dbReference>
<accession>A0AAV4PB79</accession>
<dbReference type="AlphaFoldDB" id="A0AAV4PB79"/>
<comment type="caution">
    <text evidence="3">The sequence shown here is derived from an EMBL/GenBank/DDBJ whole genome shotgun (WGS) entry which is preliminary data.</text>
</comment>
<feature type="compositionally biased region" description="Low complexity" evidence="1">
    <location>
        <begin position="29"/>
        <end position="39"/>
    </location>
</feature>
<gene>
    <name evidence="3" type="ORF">CDAR_475961</name>
</gene>
<evidence type="ECO:0000256" key="1">
    <source>
        <dbReference type="SAM" id="MobiDB-lite"/>
    </source>
</evidence>
<sequence length="101" mass="11284">MAGRYARAQHHRSRETNSSQSSANRAHKTQQTGRSSTTTAASRVAASAMEYYYAIVATVSGLSMVLYWNTLGADFAYDDRFLKRCFGIVDSVLCEAERYQN</sequence>
<evidence type="ECO:0000313" key="4">
    <source>
        <dbReference type="Proteomes" id="UP001054837"/>
    </source>
</evidence>
<keyword evidence="4" id="KW-1185">Reference proteome</keyword>
<name>A0AAV4PB79_9ARAC</name>
<reference evidence="3 4" key="1">
    <citation type="submission" date="2021-06" db="EMBL/GenBank/DDBJ databases">
        <title>Caerostris darwini draft genome.</title>
        <authorList>
            <person name="Kono N."/>
            <person name="Arakawa K."/>
        </authorList>
    </citation>
    <scope>NUCLEOTIDE SEQUENCE [LARGE SCALE GENOMIC DNA]</scope>
</reference>
<organism evidence="3 4">
    <name type="scientific">Caerostris darwini</name>
    <dbReference type="NCBI Taxonomy" id="1538125"/>
    <lineage>
        <taxon>Eukaryota</taxon>
        <taxon>Metazoa</taxon>
        <taxon>Ecdysozoa</taxon>
        <taxon>Arthropoda</taxon>
        <taxon>Chelicerata</taxon>
        <taxon>Arachnida</taxon>
        <taxon>Araneae</taxon>
        <taxon>Araneomorphae</taxon>
        <taxon>Entelegynae</taxon>
        <taxon>Araneoidea</taxon>
        <taxon>Araneidae</taxon>
        <taxon>Caerostris</taxon>
    </lineage>
</organism>
<keyword evidence="2" id="KW-1133">Transmembrane helix</keyword>
<evidence type="ECO:0000256" key="2">
    <source>
        <dbReference type="SAM" id="Phobius"/>
    </source>
</evidence>
<protein>
    <submittedName>
        <fullName evidence="3">Uncharacterized protein</fullName>
    </submittedName>
</protein>
<keyword evidence="2" id="KW-0472">Membrane</keyword>